<dbReference type="InterPro" id="IPR006059">
    <property type="entry name" value="SBP"/>
</dbReference>
<dbReference type="Proteomes" id="UP000548582">
    <property type="component" value="Unassembled WGS sequence"/>
</dbReference>
<comment type="similarity">
    <text evidence="2">Belongs to the bacterial solute-binding protein 1 family.</text>
</comment>
<evidence type="ECO:0000313" key="6">
    <source>
        <dbReference type="Proteomes" id="UP000548582"/>
    </source>
</evidence>
<name>A0A848ED26_9PROT</name>
<reference evidence="5 6" key="1">
    <citation type="submission" date="2020-03" db="EMBL/GenBank/DDBJ databases">
        <authorList>
            <person name="Sun Q."/>
        </authorList>
    </citation>
    <scope>NUCLEOTIDE SEQUENCE [LARGE SCALE GENOMIC DNA]</scope>
    <source>
        <strain evidence="5 6">JC162</strain>
    </source>
</reference>
<gene>
    <name evidence="5" type="ORF">GWK16_09225</name>
</gene>
<dbReference type="CDD" id="cd14750">
    <property type="entry name" value="PBP2_TMBP"/>
    <property type="match status" value="1"/>
</dbReference>
<dbReference type="PANTHER" id="PTHR43649">
    <property type="entry name" value="ARABINOSE-BINDING PROTEIN-RELATED"/>
    <property type="match status" value="1"/>
</dbReference>
<dbReference type="AlphaFoldDB" id="A0A848ED26"/>
<comment type="subcellular location">
    <subcellularLocation>
        <location evidence="1">Periplasm</location>
    </subcellularLocation>
</comment>
<comment type="caution">
    <text evidence="5">The sequence shown here is derived from an EMBL/GenBank/DDBJ whole genome shotgun (WGS) entry which is preliminary data.</text>
</comment>
<evidence type="ECO:0000256" key="4">
    <source>
        <dbReference type="ARBA" id="ARBA00022729"/>
    </source>
</evidence>
<dbReference type="PANTHER" id="PTHR43649:SF34">
    <property type="entry name" value="ABC TRANSPORTER PERIPLASMIC-BINDING PROTEIN YCJN-RELATED"/>
    <property type="match status" value="1"/>
</dbReference>
<evidence type="ECO:0000256" key="3">
    <source>
        <dbReference type="ARBA" id="ARBA00022448"/>
    </source>
</evidence>
<proteinExistence type="inferred from homology"/>
<sequence length="429" mass="46823">MTAMTSNTPMRLAGVALCAGLWSILTTLPALAVTLAVSCSAVAVEFRLCTEAARQWAEQTGNEVRMISTPASASERLALYQQLLAAQSAAIDVLQIDVVWPGILGSHLVDLSPAMDGATRQAHFPTTIDNNTIDGRLVAMPWFTNVGLLYYRRDLLERYGRPVPDSWASLAETARVVMEGERSSGRRLWGYVFQARAYEGLTVNALEWVGSFGGGTIIDRAGRVTINNPAAIEAIDGAASWMRRITPPGVLNYAEEETRGVFQTGRAVFMRNWPYAWPLVNGPDSPVRGLVGVALLPRGREDGSAAILGGEGLAVSRYSRHPQEAASLVRYLVSRAEQKRRAIEGGFNPTIRDLYDDPEVLATNPLLRTLRRSFEEAAVRPAAQSGSRYNQVSARFWSAVHAVLSAQMRAGAALVRLERDLARIGFARR</sequence>
<accession>A0A848ED26</accession>
<dbReference type="InterPro" id="IPR050490">
    <property type="entry name" value="Bact_solute-bd_prot1"/>
</dbReference>
<dbReference type="Gene3D" id="3.40.190.10">
    <property type="entry name" value="Periplasmic binding protein-like II"/>
    <property type="match status" value="2"/>
</dbReference>
<keyword evidence="3" id="KW-0813">Transport</keyword>
<keyword evidence="6" id="KW-1185">Reference proteome</keyword>
<dbReference type="SUPFAM" id="SSF53850">
    <property type="entry name" value="Periplasmic binding protein-like II"/>
    <property type="match status" value="1"/>
</dbReference>
<evidence type="ECO:0000256" key="2">
    <source>
        <dbReference type="ARBA" id="ARBA00008520"/>
    </source>
</evidence>
<dbReference type="Pfam" id="PF01547">
    <property type="entry name" value="SBP_bac_1"/>
    <property type="match status" value="1"/>
</dbReference>
<organism evidence="5 6">
    <name type="scientific">Neoroseomonas marina</name>
    <dbReference type="NCBI Taxonomy" id="1232220"/>
    <lineage>
        <taxon>Bacteria</taxon>
        <taxon>Pseudomonadati</taxon>
        <taxon>Pseudomonadota</taxon>
        <taxon>Alphaproteobacteria</taxon>
        <taxon>Acetobacterales</taxon>
        <taxon>Acetobacteraceae</taxon>
        <taxon>Neoroseomonas</taxon>
    </lineage>
</organism>
<dbReference type="EMBL" id="JABBKX010000002">
    <property type="protein sequence ID" value="NMJ41419.1"/>
    <property type="molecule type" value="Genomic_DNA"/>
</dbReference>
<keyword evidence="4" id="KW-0732">Signal</keyword>
<dbReference type="GO" id="GO:0042597">
    <property type="term" value="C:periplasmic space"/>
    <property type="evidence" value="ECO:0007669"/>
    <property type="project" value="UniProtKB-SubCell"/>
</dbReference>
<protein>
    <submittedName>
        <fullName evidence="5">ABC transporter substrate-binding protein</fullName>
    </submittedName>
</protein>
<evidence type="ECO:0000256" key="1">
    <source>
        <dbReference type="ARBA" id="ARBA00004418"/>
    </source>
</evidence>
<evidence type="ECO:0000313" key="5">
    <source>
        <dbReference type="EMBL" id="NMJ41419.1"/>
    </source>
</evidence>